<dbReference type="OrthoDB" id="9792015at2"/>
<gene>
    <name evidence="2" type="ORF">EZ216_02510</name>
</gene>
<organism evidence="2 3">
    <name type="scientific">Ramlibacter humi</name>
    <dbReference type="NCBI Taxonomy" id="2530451"/>
    <lineage>
        <taxon>Bacteria</taxon>
        <taxon>Pseudomonadati</taxon>
        <taxon>Pseudomonadota</taxon>
        <taxon>Betaproteobacteria</taxon>
        <taxon>Burkholderiales</taxon>
        <taxon>Comamonadaceae</taxon>
        <taxon>Ramlibacter</taxon>
    </lineage>
</organism>
<feature type="domain" description="PIN" evidence="1">
    <location>
        <begin position="26"/>
        <end position="142"/>
    </location>
</feature>
<keyword evidence="3" id="KW-1185">Reference proteome</keyword>
<evidence type="ECO:0000259" key="1">
    <source>
        <dbReference type="Pfam" id="PF01850"/>
    </source>
</evidence>
<dbReference type="AlphaFoldDB" id="A0A4Z0CD25"/>
<name>A0A4Z0CD25_9BURK</name>
<comment type="caution">
    <text evidence="2">The sequence shown here is derived from an EMBL/GenBank/DDBJ whole genome shotgun (WGS) entry which is preliminary data.</text>
</comment>
<evidence type="ECO:0000313" key="3">
    <source>
        <dbReference type="Proteomes" id="UP000297839"/>
    </source>
</evidence>
<dbReference type="InterPro" id="IPR052106">
    <property type="entry name" value="PINc/VapC_TA"/>
</dbReference>
<dbReference type="Proteomes" id="UP000297839">
    <property type="component" value="Unassembled WGS sequence"/>
</dbReference>
<dbReference type="InterPro" id="IPR029060">
    <property type="entry name" value="PIN-like_dom_sf"/>
</dbReference>
<reference evidence="2 3" key="1">
    <citation type="submission" date="2019-03" db="EMBL/GenBank/DDBJ databases">
        <title>Ramlibacter sp. 18x22-1, whole genome shotgun sequence.</title>
        <authorList>
            <person name="Zhang X."/>
            <person name="Feng G."/>
            <person name="Zhu H."/>
        </authorList>
    </citation>
    <scope>NUCLEOTIDE SEQUENCE [LARGE SCALE GENOMIC DNA]</scope>
    <source>
        <strain evidence="2 3">18x22-1</strain>
    </source>
</reference>
<dbReference type="SUPFAM" id="SSF88723">
    <property type="entry name" value="PIN domain-like"/>
    <property type="match status" value="1"/>
</dbReference>
<dbReference type="InterPro" id="IPR002716">
    <property type="entry name" value="PIN_dom"/>
</dbReference>
<dbReference type="EMBL" id="SMLK01000001">
    <property type="protein sequence ID" value="TFZ08059.1"/>
    <property type="molecule type" value="Genomic_DNA"/>
</dbReference>
<accession>A0A4Z0CD25</accession>
<sequence length="282" mass="31722">MGRPREVVRGRDEPPAQDLAGGQEVIFADSNILVYAVDRREPVKRPIAQRLLREPSASRTLVLSTQVLQEFYTTVLRKRMLTQQEAAAAVLDLSANEIVTITPELVLRAIDLHQQHSMHYWDAVIVLSAAQAGCSTVYSEDMQHGRTIAGVEIVNPFRREIHEPSTAYLQASTPEAVDEVLREAIAHRRLISFHYEGRPKEGEPHDYGLIGGERRLNFFQTRGRSRNGVEESGKWKTLDPAKMSQVRLLKASFPGTRAVARGAHKKWEEVIASVTLDATRKR</sequence>
<proteinExistence type="predicted"/>
<dbReference type="PANTHER" id="PTHR38826">
    <property type="entry name" value="RIBONUCLEASE VAPC13"/>
    <property type="match status" value="1"/>
</dbReference>
<dbReference type="Pfam" id="PF01850">
    <property type="entry name" value="PIN"/>
    <property type="match status" value="1"/>
</dbReference>
<dbReference type="Gene3D" id="3.40.50.1010">
    <property type="entry name" value="5'-nuclease"/>
    <property type="match status" value="1"/>
</dbReference>
<dbReference type="CDD" id="cd18692">
    <property type="entry name" value="PIN_VapC-like"/>
    <property type="match status" value="1"/>
</dbReference>
<protein>
    <submittedName>
        <fullName evidence="2">PIN domain-containing protein</fullName>
    </submittedName>
</protein>
<dbReference type="PANTHER" id="PTHR38826:SF5">
    <property type="entry name" value="RIBONUCLEASE VAPC13"/>
    <property type="match status" value="1"/>
</dbReference>
<evidence type="ECO:0000313" key="2">
    <source>
        <dbReference type="EMBL" id="TFZ08059.1"/>
    </source>
</evidence>